<dbReference type="Proteomes" id="UP000828251">
    <property type="component" value="Unassembled WGS sequence"/>
</dbReference>
<evidence type="ECO:0000313" key="1">
    <source>
        <dbReference type="EMBL" id="KAH1057080.1"/>
    </source>
</evidence>
<dbReference type="EMBL" id="JAIQCV010000010">
    <property type="protein sequence ID" value="KAH1057080.1"/>
    <property type="molecule type" value="Genomic_DNA"/>
</dbReference>
<sequence>MGLKEQVLTKASPLYGFTNHPIEVKGSITLPVTLGDYEHTITKCFQFFIVDHSTTYNAIFGHLIMRATKMVVAMFYIKIKFSTSTGIGFMHFDQRITRSYKKALM</sequence>
<organism evidence="1 2">
    <name type="scientific">Gossypium stocksii</name>
    <dbReference type="NCBI Taxonomy" id="47602"/>
    <lineage>
        <taxon>Eukaryota</taxon>
        <taxon>Viridiplantae</taxon>
        <taxon>Streptophyta</taxon>
        <taxon>Embryophyta</taxon>
        <taxon>Tracheophyta</taxon>
        <taxon>Spermatophyta</taxon>
        <taxon>Magnoliopsida</taxon>
        <taxon>eudicotyledons</taxon>
        <taxon>Gunneridae</taxon>
        <taxon>Pentapetalae</taxon>
        <taxon>rosids</taxon>
        <taxon>malvids</taxon>
        <taxon>Malvales</taxon>
        <taxon>Malvaceae</taxon>
        <taxon>Malvoideae</taxon>
        <taxon>Gossypium</taxon>
    </lineage>
</organism>
<name>A0A9D3UTW1_9ROSI</name>
<evidence type="ECO:0000313" key="2">
    <source>
        <dbReference type="Proteomes" id="UP000828251"/>
    </source>
</evidence>
<dbReference type="OrthoDB" id="1624859at2759"/>
<comment type="caution">
    <text evidence="1">The sequence shown here is derived from an EMBL/GenBank/DDBJ whole genome shotgun (WGS) entry which is preliminary data.</text>
</comment>
<dbReference type="PANTHER" id="PTHR33240:SF15">
    <property type="entry name" value="GAG-PRO-LIKE PROTEIN"/>
    <property type="match status" value="1"/>
</dbReference>
<keyword evidence="2" id="KW-1185">Reference proteome</keyword>
<reference evidence="1 2" key="1">
    <citation type="journal article" date="2021" name="Plant Biotechnol. J.">
        <title>Multi-omics assisted identification of the key and species-specific regulatory components of drought-tolerant mechanisms in Gossypium stocksii.</title>
        <authorList>
            <person name="Yu D."/>
            <person name="Ke L."/>
            <person name="Zhang D."/>
            <person name="Wu Y."/>
            <person name="Sun Y."/>
            <person name="Mei J."/>
            <person name="Sun J."/>
            <person name="Sun Y."/>
        </authorList>
    </citation>
    <scope>NUCLEOTIDE SEQUENCE [LARGE SCALE GENOMIC DNA]</scope>
    <source>
        <strain evidence="2">cv. E1</strain>
        <tissue evidence="1">Leaf</tissue>
    </source>
</reference>
<protein>
    <submittedName>
        <fullName evidence="1">Uncharacterized protein</fullName>
    </submittedName>
</protein>
<dbReference type="AlphaFoldDB" id="A0A9D3UTW1"/>
<gene>
    <name evidence="1" type="ORF">J1N35_035145</name>
</gene>
<dbReference type="PANTHER" id="PTHR33240">
    <property type="entry name" value="OS08G0508500 PROTEIN"/>
    <property type="match status" value="1"/>
</dbReference>
<accession>A0A9D3UTW1</accession>
<proteinExistence type="predicted"/>